<dbReference type="GO" id="GO:0016652">
    <property type="term" value="F:oxidoreductase activity, acting on NAD(P)H as acceptor"/>
    <property type="evidence" value="ECO:0007669"/>
    <property type="project" value="InterPro"/>
</dbReference>
<dbReference type="OrthoDB" id="416253at2759"/>
<feature type="active site" description="Proton donor" evidence="4">
    <location>
        <position position="72"/>
    </location>
</feature>
<dbReference type="GO" id="GO:0016616">
    <property type="term" value="F:oxidoreductase activity, acting on the CH-OH group of donors, NAD or NADP as acceptor"/>
    <property type="evidence" value="ECO:0007669"/>
    <property type="project" value="UniProtKB-ARBA"/>
</dbReference>
<keyword evidence="3" id="KW-0560">Oxidoreductase</keyword>
<evidence type="ECO:0000256" key="6">
    <source>
        <dbReference type="PIRSR" id="PIRSR000097-3"/>
    </source>
</evidence>
<evidence type="ECO:0000256" key="5">
    <source>
        <dbReference type="PIRSR" id="PIRSR000097-2"/>
    </source>
</evidence>
<feature type="site" description="Lowers pKa of active site Tyr" evidence="6">
    <location>
        <position position="97"/>
    </location>
</feature>
<accession>A0A9P8T6I8</accession>
<keyword evidence="9" id="KW-1185">Reference proteome</keyword>
<dbReference type="InterPro" id="IPR023210">
    <property type="entry name" value="NADP_OxRdtase_dom"/>
</dbReference>
<dbReference type="Pfam" id="PF00248">
    <property type="entry name" value="Aldo_ket_red"/>
    <property type="match status" value="1"/>
</dbReference>
<dbReference type="InterPro" id="IPR018170">
    <property type="entry name" value="Aldo/ket_reductase_CS"/>
</dbReference>
<dbReference type="PRINTS" id="PR00069">
    <property type="entry name" value="ALDKETRDTASE"/>
</dbReference>
<dbReference type="CDD" id="cd19120">
    <property type="entry name" value="AKR_AKR3C2-3"/>
    <property type="match status" value="1"/>
</dbReference>
<dbReference type="Proteomes" id="UP000769528">
    <property type="component" value="Unassembled WGS sequence"/>
</dbReference>
<dbReference type="EMBL" id="JAEUBF010001392">
    <property type="protein sequence ID" value="KAH3667011.1"/>
    <property type="molecule type" value="Genomic_DNA"/>
</dbReference>
<dbReference type="SUPFAM" id="SSF51430">
    <property type="entry name" value="NAD(P)-linked oxidoreductase"/>
    <property type="match status" value="1"/>
</dbReference>
<comment type="similarity">
    <text evidence="1">Belongs to the aldo/keto reductase family.</text>
</comment>
<dbReference type="PROSITE" id="PS00062">
    <property type="entry name" value="ALDOKETO_REDUCTASE_2"/>
    <property type="match status" value="1"/>
</dbReference>
<evidence type="ECO:0000256" key="3">
    <source>
        <dbReference type="ARBA" id="ARBA00023002"/>
    </source>
</evidence>
<reference evidence="8" key="1">
    <citation type="journal article" date="2021" name="Open Biol.">
        <title>Shared evolutionary footprints suggest mitochondrial oxidative damage underlies multiple complex I losses in fungi.</title>
        <authorList>
            <person name="Schikora-Tamarit M.A."/>
            <person name="Marcet-Houben M."/>
            <person name="Nosek J."/>
            <person name="Gabaldon T."/>
        </authorList>
    </citation>
    <scope>NUCLEOTIDE SEQUENCE</scope>
    <source>
        <strain evidence="8">CBS6341</strain>
    </source>
</reference>
<dbReference type="PIRSF" id="PIRSF000097">
    <property type="entry name" value="AKR"/>
    <property type="match status" value="1"/>
</dbReference>
<gene>
    <name evidence="8" type="ORF">WICMUC_005358</name>
</gene>
<feature type="domain" description="NADP-dependent oxidoreductase" evidence="7">
    <location>
        <begin position="52"/>
        <end position="301"/>
    </location>
</feature>
<feature type="binding site" evidence="5">
    <location>
        <position position="140"/>
    </location>
    <ligand>
        <name>substrate</name>
    </ligand>
</feature>
<dbReference type="AlphaFoldDB" id="A0A9P8T6I8"/>
<sequence>MSDLKQVNVEYFTIPGTEVKIPAVGYGTGTKAQWSKKGREESIRHTLHLPLAEDVALAIKRGFRHIDTAETYTTHIEVAHGIKLADVPRDQLFITDKFSPGFKSKARNIVVKAHTSGPYESIKVALKELETEYIDLYLIHSQFFHDELTGNLSITDAWKQLERAQKEGLVRNIGLSNFDKENISEILKIAEIKPKVLQIEFHPYLPNQSEGIIEFAKQNDILVEAYGPLTPLFRAKEGPLAQVLPKLTEKYGKTEGQILLRSVYEQGILPLTTSSNEQRIDDALDIFSFKLDKEDLDLIKKTGSEFKFRGFFKTFDGEED</sequence>
<organism evidence="8 9">
    <name type="scientific">Wickerhamomyces mucosus</name>
    <dbReference type="NCBI Taxonomy" id="1378264"/>
    <lineage>
        <taxon>Eukaryota</taxon>
        <taxon>Fungi</taxon>
        <taxon>Dikarya</taxon>
        <taxon>Ascomycota</taxon>
        <taxon>Saccharomycotina</taxon>
        <taxon>Saccharomycetes</taxon>
        <taxon>Phaffomycetales</taxon>
        <taxon>Wickerhamomycetaceae</taxon>
        <taxon>Wickerhamomyces</taxon>
    </lineage>
</organism>
<dbReference type="PANTHER" id="PTHR43827:SF3">
    <property type="entry name" value="NADP-DEPENDENT OXIDOREDUCTASE DOMAIN-CONTAINING PROTEIN"/>
    <property type="match status" value="1"/>
</dbReference>
<evidence type="ECO:0000313" key="9">
    <source>
        <dbReference type="Proteomes" id="UP000769528"/>
    </source>
</evidence>
<name>A0A9P8T6I8_9ASCO</name>
<dbReference type="PANTHER" id="PTHR43827">
    <property type="entry name" value="2,5-DIKETO-D-GLUCONIC ACID REDUCTASE"/>
    <property type="match status" value="1"/>
</dbReference>
<dbReference type="Gene3D" id="3.20.20.100">
    <property type="entry name" value="NADP-dependent oxidoreductase domain"/>
    <property type="match status" value="1"/>
</dbReference>
<reference evidence="8" key="2">
    <citation type="submission" date="2021-01" db="EMBL/GenBank/DDBJ databases">
        <authorList>
            <person name="Schikora-Tamarit M.A."/>
        </authorList>
    </citation>
    <scope>NUCLEOTIDE SEQUENCE</scope>
    <source>
        <strain evidence="8">CBS6341</strain>
    </source>
</reference>
<comment type="caution">
    <text evidence="8">The sequence shown here is derived from an EMBL/GenBank/DDBJ whole genome shotgun (WGS) entry which is preliminary data.</text>
</comment>
<dbReference type="InterPro" id="IPR036812">
    <property type="entry name" value="NAD(P)_OxRdtase_dom_sf"/>
</dbReference>
<evidence type="ECO:0000256" key="1">
    <source>
        <dbReference type="ARBA" id="ARBA00007905"/>
    </source>
</evidence>
<evidence type="ECO:0000256" key="4">
    <source>
        <dbReference type="PIRSR" id="PIRSR000097-1"/>
    </source>
</evidence>
<dbReference type="InterPro" id="IPR044494">
    <property type="entry name" value="AKR3C2/3"/>
</dbReference>
<evidence type="ECO:0000259" key="7">
    <source>
        <dbReference type="Pfam" id="PF00248"/>
    </source>
</evidence>
<proteinExistence type="inferred from homology"/>
<protein>
    <recommendedName>
        <fullName evidence="7">NADP-dependent oxidoreductase domain-containing protein</fullName>
    </recommendedName>
</protein>
<evidence type="ECO:0000313" key="8">
    <source>
        <dbReference type="EMBL" id="KAH3667011.1"/>
    </source>
</evidence>
<dbReference type="InterPro" id="IPR020471">
    <property type="entry name" value="AKR"/>
</dbReference>
<keyword evidence="2" id="KW-0521">NADP</keyword>
<evidence type="ECO:0000256" key="2">
    <source>
        <dbReference type="ARBA" id="ARBA00022857"/>
    </source>
</evidence>